<dbReference type="Pfam" id="PF16556">
    <property type="entry name" value="IL17R_fnIII_D1"/>
    <property type="match status" value="1"/>
</dbReference>
<accession>A0A6P8PLK4</accession>
<dbReference type="Pfam" id="PF08357">
    <property type="entry name" value="SEFIR"/>
    <property type="match status" value="1"/>
</dbReference>
<evidence type="ECO:0000256" key="8">
    <source>
        <dbReference type="ARBA" id="ARBA00023180"/>
    </source>
</evidence>
<feature type="domain" description="SEFIR" evidence="11">
    <location>
        <begin position="348"/>
        <end position="495"/>
    </location>
</feature>
<dbReference type="KEGG" id="gsh:117351383"/>
<dbReference type="Pfam" id="PF16578">
    <property type="entry name" value="IL17R_fnIII_D2"/>
    <property type="match status" value="1"/>
</dbReference>
<keyword evidence="2" id="KW-1003">Cell membrane</keyword>
<dbReference type="GeneID" id="117351383"/>
<dbReference type="InterPro" id="IPR013568">
    <property type="entry name" value="SEFIR_dom"/>
</dbReference>
<dbReference type="InterPro" id="IPR039465">
    <property type="entry name" value="IL-17_rcpt-like"/>
</dbReference>
<dbReference type="InParanoid" id="A0A6P8PLK4"/>
<evidence type="ECO:0000313" key="13">
    <source>
        <dbReference type="RefSeq" id="XP_033782500.1"/>
    </source>
</evidence>
<sequence>MPLCRVLRILLMTMCWIRRGQSWERTANAATGTGTEPAEQQSVNCISHYAWQDPPEWLIKHNFTPSDLLSLKACVVVTESKPQSKAPLVNVSWQIGSDGSITKLEATMICIQTYGDVGQSSCMRCNYMKPFQSPNGQQWEFHYLGFPVEPHKEYHINAYNIPTANMNEDAPKLSYKISIPGCENATMKYTDICIARGSLWNPNITTCQTMEAMEVNFTVSSLAAKYDIQLLSCPDSLYFCTRIGKSNIYEANNTRVSVRIPMDGKIHNVKVKVTLSFPSCGADCVTHQVRATHCFEDQEPVLKGRPPYIIILTSLSLIIVAVPVVYFIWKHGKVMRTPLIYSAEMQPALKVLLIYHKEKTYFQSTVLAFAEFLNDYCRADVILDMWQQERIAEMGPVQWLVAQKDRADKIIFLISSERNKWVASLAETTACHKDAVNFMFNHALNIFCCDLKNQSSLNKYMVVHFDALNHKDDLLNVLDTCSRYYFMKDIDLFCKDLLNLPQASIYYCNKKLAKNCKSNLKCIYKLQTAVLQQRAPQAMSTSGLAADGLPKD</sequence>
<evidence type="ECO:0000256" key="10">
    <source>
        <dbReference type="SAM" id="SignalP"/>
    </source>
</evidence>
<evidence type="ECO:0000256" key="5">
    <source>
        <dbReference type="ARBA" id="ARBA00022989"/>
    </source>
</evidence>
<feature type="signal peptide" evidence="10">
    <location>
        <begin position="1"/>
        <end position="22"/>
    </location>
</feature>
<reference evidence="13" key="1">
    <citation type="submission" date="2025-08" db="UniProtKB">
        <authorList>
            <consortium name="RefSeq"/>
        </authorList>
    </citation>
    <scope>IDENTIFICATION</scope>
</reference>
<dbReference type="PANTHER" id="PTHR15583">
    <property type="entry name" value="INTERLEUKIN-17 RECEPTOR"/>
    <property type="match status" value="1"/>
</dbReference>
<evidence type="ECO:0000256" key="9">
    <source>
        <dbReference type="SAM" id="Phobius"/>
    </source>
</evidence>
<dbReference type="CTD" id="55540"/>
<dbReference type="PROSITE" id="PS51534">
    <property type="entry name" value="SEFIR"/>
    <property type="match status" value="1"/>
</dbReference>
<dbReference type="RefSeq" id="XP_033782500.1">
    <property type="nucleotide sequence ID" value="XM_033926609.1"/>
</dbReference>
<keyword evidence="5 9" id="KW-1133">Transmembrane helix</keyword>
<feature type="transmembrane region" description="Helical" evidence="9">
    <location>
        <begin position="308"/>
        <end position="329"/>
    </location>
</feature>
<dbReference type="Proteomes" id="UP000515159">
    <property type="component" value="Chromosome 17"/>
</dbReference>
<dbReference type="OrthoDB" id="8963084at2759"/>
<dbReference type="Gene3D" id="2.60.40.2150">
    <property type="entry name" value="Interleukin-17 receptor A/B, fibronectin-III-like domain 2"/>
    <property type="match status" value="1"/>
</dbReference>
<dbReference type="FunCoup" id="A0A6P8PLK4">
    <property type="interactions" value="432"/>
</dbReference>
<evidence type="ECO:0000313" key="12">
    <source>
        <dbReference type="Proteomes" id="UP000515159"/>
    </source>
</evidence>
<feature type="chain" id="PRO_5028425531" evidence="10">
    <location>
        <begin position="23"/>
        <end position="552"/>
    </location>
</feature>
<dbReference type="PANTHER" id="PTHR15583:SF11">
    <property type="entry name" value="INTERLEUKIN-17 RECEPTOR B"/>
    <property type="match status" value="1"/>
</dbReference>
<proteinExistence type="predicted"/>
<dbReference type="InterPro" id="IPR032356">
    <property type="entry name" value="IL17R_A/B_N"/>
</dbReference>
<dbReference type="Gene3D" id="3.40.50.11530">
    <property type="match status" value="1"/>
</dbReference>
<dbReference type="Gene3D" id="2.60.40.2160">
    <property type="entry name" value="Interleukin-17 receptor A/B, fibronectin-III-like domain 1"/>
    <property type="match status" value="1"/>
</dbReference>
<keyword evidence="7 13" id="KW-0675">Receptor</keyword>
<evidence type="ECO:0000256" key="7">
    <source>
        <dbReference type="ARBA" id="ARBA00023170"/>
    </source>
</evidence>
<keyword evidence="3 9" id="KW-0812">Transmembrane</keyword>
<name>A0A6P8PLK4_GEOSA</name>
<evidence type="ECO:0000256" key="4">
    <source>
        <dbReference type="ARBA" id="ARBA00022729"/>
    </source>
</evidence>
<dbReference type="AlphaFoldDB" id="A0A6P8PLK4"/>
<dbReference type="InterPro" id="IPR043046">
    <property type="entry name" value="IL17RA/B_FnIII-like_2_sf"/>
</dbReference>
<organism evidence="12 13">
    <name type="scientific">Geotrypetes seraphini</name>
    <name type="common">Gaboon caecilian</name>
    <name type="synonym">Caecilia seraphini</name>
    <dbReference type="NCBI Taxonomy" id="260995"/>
    <lineage>
        <taxon>Eukaryota</taxon>
        <taxon>Metazoa</taxon>
        <taxon>Chordata</taxon>
        <taxon>Craniata</taxon>
        <taxon>Vertebrata</taxon>
        <taxon>Euteleostomi</taxon>
        <taxon>Amphibia</taxon>
        <taxon>Gymnophiona</taxon>
        <taxon>Geotrypetes</taxon>
    </lineage>
</organism>
<keyword evidence="12" id="KW-1185">Reference proteome</keyword>
<evidence type="ECO:0000256" key="6">
    <source>
        <dbReference type="ARBA" id="ARBA00023136"/>
    </source>
</evidence>
<keyword evidence="8" id="KW-0325">Glycoprotein</keyword>
<keyword evidence="4 10" id="KW-0732">Signal</keyword>
<comment type="subcellular location">
    <subcellularLocation>
        <location evidence="1">Cell membrane</location>
        <topology evidence="1">Single-pass type I membrane protein</topology>
    </subcellularLocation>
</comment>
<evidence type="ECO:0000256" key="2">
    <source>
        <dbReference type="ARBA" id="ARBA00022475"/>
    </source>
</evidence>
<evidence type="ECO:0000259" key="11">
    <source>
        <dbReference type="PROSITE" id="PS51534"/>
    </source>
</evidence>
<protein>
    <submittedName>
        <fullName evidence="13">Interleukin-17 receptor B</fullName>
    </submittedName>
</protein>
<evidence type="ECO:0000256" key="3">
    <source>
        <dbReference type="ARBA" id="ARBA00022692"/>
    </source>
</evidence>
<gene>
    <name evidence="13" type="primary">IL17RB</name>
</gene>
<evidence type="ECO:0000256" key="1">
    <source>
        <dbReference type="ARBA" id="ARBA00004251"/>
    </source>
</evidence>
<dbReference type="GO" id="GO:0030368">
    <property type="term" value="F:interleukin-17 receptor activity"/>
    <property type="evidence" value="ECO:0007669"/>
    <property type="project" value="InterPro"/>
</dbReference>
<dbReference type="InterPro" id="IPR038683">
    <property type="entry name" value="IL17RA/B_FnIII-like_1_sf"/>
</dbReference>
<keyword evidence="6 9" id="KW-0472">Membrane</keyword>
<dbReference type="GO" id="GO:0005886">
    <property type="term" value="C:plasma membrane"/>
    <property type="evidence" value="ECO:0007669"/>
    <property type="project" value="UniProtKB-SubCell"/>
</dbReference>